<dbReference type="PANTHER" id="PTHR12475">
    <property type="match status" value="1"/>
</dbReference>
<gene>
    <name evidence="1" type="ORF">G443_000748</name>
</gene>
<dbReference type="Pfam" id="PF13279">
    <property type="entry name" value="4HBT_2"/>
    <property type="match status" value="1"/>
</dbReference>
<evidence type="ECO:0000313" key="1">
    <source>
        <dbReference type="EMBL" id="MCP2330478.1"/>
    </source>
</evidence>
<dbReference type="InterPro" id="IPR029069">
    <property type="entry name" value="HotDog_dom_sf"/>
</dbReference>
<evidence type="ECO:0000313" key="2">
    <source>
        <dbReference type="Proteomes" id="UP000791080"/>
    </source>
</evidence>
<dbReference type="PANTHER" id="PTHR12475:SF4">
    <property type="entry name" value="PROTEIN THEM6"/>
    <property type="match status" value="1"/>
</dbReference>
<dbReference type="InterPro" id="IPR051490">
    <property type="entry name" value="THEM6_lcsJ_thioesterase"/>
</dbReference>
<dbReference type="CDD" id="cd00586">
    <property type="entry name" value="4HBT"/>
    <property type="match status" value="1"/>
</dbReference>
<accession>A0ABT1JE92</accession>
<reference evidence="1 2" key="1">
    <citation type="submission" date="2013-07" db="EMBL/GenBank/DDBJ databases">
        <authorList>
            <consortium name="DOE Joint Genome Institute"/>
            <person name="Reeve W."/>
            <person name="Huntemann M."/>
            <person name="Han J."/>
            <person name="Chen A."/>
            <person name="Kyrpides N."/>
            <person name="Mavromatis K."/>
            <person name="Markowitz V."/>
            <person name="Palaniappan K."/>
            <person name="Ivanova N."/>
            <person name="Schaumberg A."/>
            <person name="Pati A."/>
            <person name="Liolios K."/>
            <person name="Nordberg H.P."/>
            <person name="Cantor M.N."/>
            <person name="Hua S.X."/>
            <person name="Woyke T."/>
        </authorList>
    </citation>
    <scope>NUCLEOTIDE SEQUENCE [LARGE SCALE GENOMIC DNA]</scope>
    <source>
        <strain evidence="1 2">DSM 43889</strain>
    </source>
</reference>
<dbReference type="Gene3D" id="3.10.129.10">
    <property type="entry name" value="Hotdog Thioesterase"/>
    <property type="match status" value="1"/>
</dbReference>
<comment type="caution">
    <text evidence="1">The sequence shown here is derived from an EMBL/GenBank/DDBJ whole genome shotgun (WGS) entry which is preliminary data.</text>
</comment>
<dbReference type="Proteomes" id="UP000791080">
    <property type="component" value="Unassembled WGS sequence"/>
</dbReference>
<keyword evidence="2" id="KW-1185">Reference proteome</keyword>
<organism evidence="1 2">
    <name type="scientific">Actinoalloteichus caeruleus DSM 43889</name>
    <dbReference type="NCBI Taxonomy" id="1120930"/>
    <lineage>
        <taxon>Bacteria</taxon>
        <taxon>Bacillati</taxon>
        <taxon>Actinomycetota</taxon>
        <taxon>Actinomycetes</taxon>
        <taxon>Pseudonocardiales</taxon>
        <taxon>Pseudonocardiaceae</taxon>
        <taxon>Actinoalloteichus</taxon>
        <taxon>Actinoalloteichus cyanogriseus</taxon>
    </lineage>
</organism>
<name>A0ABT1JE92_ACTCY</name>
<protein>
    <submittedName>
        <fullName evidence="1">Acyl-CoA thioesterase FadM</fullName>
    </submittedName>
</protein>
<sequence length="180" mass="21396">MNLYLRLLLLRWRMRRRRRLSVWDVARTPFRVTVADLDLLRHMNNGKYLSILDLGRMDLMVRSGFWEKLVRAGWYPVVAGQTITYRRSLRLGQRFDLYTRVVGFDDRWAYLEQTFCVGRTVYAQAVVRSRFLRRSGGSVDHDELAELVGGFPERLRVPAWMREWAEHTRVDTEFPVVDDA</sequence>
<dbReference type="SUPFAM" id="SSF54637">
    <property type="entry name" value="Thioesterase/thiol ester dehydrase-isomerase"/>
    <property type="match status" value="1"/>
</dbReference>
<dbReference type="RefSeq" id="WP_026418026.1">
    <property type="nucleotide sequence ID" value="NZ_AUBJ02000001.1"/>
</dbReference>
<dbReference type="EMBL" id="AUBJ02000001">
    <property type="protein sequence ID" value="MCP2330478.1"/>
    <property type="molecule type" value="Genomic_DNA"/>
</dbReference>
<proteinExistence type="predicted"/>
<reference evidence="1 2" key="2">
    <citation type="submission" date="2022-06" db="EMBL/GenBank/DDBJ databases">
        <title>Genomic Encyclopedia of Type Strains, Phase I: the one thousand microbial genomes (KMG-I) project.</title>
        <authorList>
            <person name="Kyrpides N."/>
        </authorList>
    </citation>
    <scope>NUCLEOTIDE SEQUENCE [LARGE SCALE GENOMIC DNA]</scope>
    <source>
        <strain evidence="1 2">DSM 43889</strain>
    </source>
</reference>